<evidence type="ECO:0000256" key="1">
    <source>
        <dbReference type="ARBA" id="ARBA00023125"/>
    </source>
</evidence>
<feature type="domain" description="HTH merR-type" evidence="2">
    <location>
        <begin position="1"/>
        <end position="69"/>
    </location>
</feature>
<dbReference type="CDD" id="cd01109">
    <property type="entry name" value="HTH_YyaN"/>
    <property type="match status" value="1"/>
</dbReference>
<dbReference type="GO" id="GO:0003677">
    <property type="term" value="F:DNA binding"/>
    <property type="evidence" value="ECO:0007669"/>
    <property type="project" value="UniProtKB-KW"/>
</dbReference>
<dbReference type="Pfam" id="PF13411">
    <property type="entry name" value="MerR_1"/>
    <property type="match status" value="1"/>
</dbReference>
<name>A0A9E8RUZ6_9BACI</name>
<dbReference type="SMART" id="SM00422">
    <property type="entry name" value="HTH_MERR"/>
    <property type="match status" value="1"/>
</dbReference>
<accession>A0A9E8RUZ6</accession>
<dbReference type="SUPFAM" id="SSF46955">
    <property type="entry name" value="Putative DNA-binding domain"/>
    <property type="match status" value="1"/>
</dbReference>
<dbReference type="InterPro" id="IPR000551">
    <property type="entry name" value="MerR-type_HTH_dom"/>
</dbReference>
<dbReference type="EMBL" id="CP106878">
    <property type="protein sequence ID" value="WAA08896.1"/>
    <property type="molecule type" value="Genomic_DNA"/>
</dbReference>
<keyword evidence="1" id="KW-0238">DNA-binding</keyword>
<gene>
    <name evidence="3" type="ORF">OE104_09785</name>
</gene>
<dbReference type="PANTHER" id="PTHR30204">
    <property type="entry name" value="REDOX-CYCLING DRUG-SENSING TRANSCRIPTIONAL ACTIVATOR SOXR"/>
    <property type="match status" value="1"/>
</dbReference>
<dbReference type="GO" id="GO:0003700">
    <property type="term" value="F:DNA-binding transcription factor activity"/>
    <property type="evidence" value="ECO:0007669"/>
    <property type="project" value="InterPro"/>
</dbReference>
<dbReference type="AlphaFoldDB" id="A0A9E8RUZ6"/>
<dbReference type="PRINTS" id="PR00040">
    <property type="entry name" value="HTHMERR"/>
</dbReference>
<proteinExistence type="predicted"/>
<dbReference type="InterPro" id="IPR047057">
    <property type="entry name" value="MerR_fam"/>
</dbReference>
<protein>
    <submittedName>
        <fullName evidence="3">MerR family transcriptional regulator</fullName>
    </submittedName>
</protein>
<dbReference type="InterPro" id="IPR009061">
    <property type="entry name" value="DNA-bd_dom_put_sf"/>
</dbReference>
<sequence>MYTIGEVAKKFHISTYTLRYYEKEGIIESIRTEHGERRYDESHIKWIEFVLILRETQMPIAQIKTYAMLAKEGEQTTSKRLHLLKSHLLSIQQQIRMLESTEKMVLKKVDTYEKYLRKNDYHKEK</sequence>
<organism evidence="3 4">
    <name type="scientific">Fervidibacillus albus</name>
    <dbReference type="NCBI Taxonomy" id="2980026"/>
    <lineage>
        <taxon>Bacteria</taxon>
        <taxon>Bacillati</taxon>
        <taxon>Bacillota</taxon>
        <taxon>Bacilli</taxon>
        <taxon>Bacillales</taxon>
        <taxon>Bacillaceae</taxon>
        <taxon>Fervidibacillus</taxon>
    </lineage>
</organism>
<evidence type="ECO:0000259" key="2">
    <source>
        <dbReference type="PROSITE" id="PS50937"/>
    </source>
</evidence>
<dbReference type="KEGG" id="faf:OE104_09785"/>
<dbReference type="PANTHER" id="PTHR30204:SF82">
    <property type="entry name" value="TRANSCRIPTIONAL REGULATOR, MERR FAMILY"/>
    <property type="match status" value="1"/>
</dbReference>
<reference evidence="3" key="1">
    <citation type="submission" date="2022-09" db="EMBL/GenBank/DDBJ databases">
        <title>Complete Genomes of Fervidibacillus albus and Fervidibacillus halotolerans isolated from tidal flat sediments.</title>
        <authorList>
            <person name="Kwon K.K."/>
            <person name="Yang S.-H."/>
            <person name="Park M.J."/>
            <person name="Oh H.-M."/>
        </authorList>
    </citation>
    <scope>NUCLEOTIDE SEQUENCE</scope>
    <source>
        <strain evidence="3">MEBiC13591</strain>
    </source>
</reference>
<dbReference type="PROSITE" id="PS50937">
    <property type="entry name" value="HTH_MERR_2"/>
    <property type="match status" value="1"/>
</dbReference>
<evidence type="ECO:0000313" key="4">
    <source>
        <dbReference type="Proteomes" id="UP001164718"/>
    </source>
</evidence>
<dbReference type="RefSeq" id="WP_275416680.1">
    <property type="nucleotide sequence ID" value="NZ_CP106878.1"/>
</dbReference>
<dbReference type="Gene3D" id="1.10.1660.10">
    <property type="match status" value="1"/>
</dbReference>
<keyword evidence="4" id="KW-1185">Reference proteome</keyword>
<evidence type="ECO:0000313" key="3">
    <source>
        <dbReference type="EMBL" id="WAA08896.1"/>
    </source>
</evidence>
<dbReference type="Proteomes" id="UP001164718">
    <property type="component" value="Chromosome"/>
</dbReference>